<dbReference type="EMBL" id="PNHE01000018">
    <property type="protein sequence ID" value="PMC58293.1"/>
    <property type="molecule type" value="Genomic_DNA"/>
</dbReference>
<comment type="caution">
    <text evidence="2">The sequence shown here is derived from an EMBL/GenBank/DDBJ whole genome shotgun (WGS) entry which is preliminary data.</text>
</comment>
<name>A0A2N6SML1_9LACT</name>
<protein>
    <recommendedName>
        <fullName evidence="1">Csm6 HEPN domain-containing protein</fullName>
    </recommendedName>
</protein>
<dbReference type="STRING" id="84521.SAMN04487994_102923"/>
<dbReference type="OrthoDB" id="5243123at2"/>
<sequence>MSLSWSVIRYMVNQYDYLSLTHYLSQYPQLNSKKIERLTQLGQAIIDVDLKTINQLASSKENFLTSPKPLPGRIYFYTQSLNIQRQHKEYADYLRRITPLLVDVFQWIIVSYMFPNWNQFIEKHFIQIDGKKLYKGLRFNEEAVKEKGAKIEKVWNEHYPHGFDYRVYISSSHLLKLIDAGVKDSIIVKKADQLRQIEKQARNLVAHEIVYVNDEWVKKRTGYTIKEIHHLLMELITLAGLDDNQLWNSLELINQQLLSLIGQQIKQLENNKGE</sequence>
<dbReference type="Pfam" id="PF09659">
    <property type="entry name" value="Cas_Csm6_HEPN"/>
    <property type="match status" value="1"/>
</dbReference>
<keyword evidence="3" id="KW-1185">Reference proteome</keyword>
<dbReference type="InterPro" id="IPR053941">
    <property type="entry name" value="Csm6_HEPN"/>
</dbReference>
<evidence type="ECO:0000259" key="1">
    <source>
        <dbReference type="Pfam" id="PF09659"/>
    </source>
</evidence>
<reference evidence="2 3" key="1">
    <citation type="submission" date="2017-09" db="EMBL/GenBank/DDBJ databases">
        <title>Bacterial strain isolated from the female urinary microbiota.</title>
        <authorList>
            <person name="Thomas-White K."/>
            <person name="Kumar N."/>
            <person name="Forster S."/>
            <person name="Putonti C."/>
            <person name="Lawley T."/>
            <person name="Wolfe A.J."/>
        </authorList>
    </citation>
    <scope>NUCLEOTIDE SEQUENCE [LARGE SCALE GENOMIC DNA]</scope>
    <source>
        <strain evidence="2 3">UMB0852</strain>
    </source>
</reference>
<gene>
    <name evidence="2" type="ORF">CJ205_05090</name>
</gene>
<accession>A0A2N6SML1</accession>
<dbReference type="RefSeq" id="WP_102227882.1">
    <property type="nucleotide sequence ID" value="NZ_PNFY01000023.1"/>
</dbReference>
<evidence type="ECO:0000313" key="3">
    <source>
        <dbReference type="Proteomes" id="UP000235682"/>
    </source>
</evidence>
<evidence type="ECO:0000313" key="2">
    <source>
        <dbReference type="EMBL" id="PMC58293.1"/>
    </source>
</evidence>
<dbReference type="Proteomes" id="UP000235682">
    <property type="component" value="Unassembled WGS sequence"/>
</dbReference>
<proteinExistence type="predicted"/>
<dbReference type="AlphaFoldDB" id="A0A2N6SML1"/>
<feature type="domain" description="Csm6 HEPN" evidence="1">
    <location>
        <begin position="74"/>
        <end position="255"/>
    </location>
</feature>
<organism evidence="2 3">
    <name type="scientific">Dolosicoccus paucivorans</name>
    <dbReference type="NCBI Taxonomy" id="84521"/>
    <lineage>
        <taxon>Bacteria</taxon>
        <taxon>Bacillati</taxon>
        <taxon>Bacillota</taxon>
        <taxon>Bacilli</taxon>
        <taxon>Lactobacillales</taxon>
        <taxon>Aerococcaceae</taxon>
        <taxon>Dolosicoccus</taxon>
    </lineage>
</organism>